<evidence type="ECO:0000313" key="9">
    <source>
        <dbReference type="Proteomes" id="UP001055111"/>
    </source>
</evidence>
<dbReference type="SUPFAM" id="SSF103473">
    <property type="entry name" value="MFS general substrate transporter"/>
    <property type="match status" value="1"/>
</dbReference>
<feature type="transmembrane region" description="Helical" evidence="6">
    <location>
        <begin position="390"/>
        <end position="411"/>
    </location>
</feature>
<comment type="caution">
    <text evidence="8">The sequence shown here is derived from an EMBL/GenBank/DDBJ whole genome shotgun (WGS) entry which is preliminary data.</text>
</comment>
<feature type="transmembrane region" description="Helical" evidence="6">
    <location>
        <begin position="222"/>
        <end position="244"/>
    </location>
</feature>
<evidence type="ECO:0000313" key="8">
    <source>
        <dbReference type="EMBL" id="GJH25044.1"/>
    </source>
</evidence>
<feature type="transmembrane region" description="Helical" evidence="6">
    <location>
        <begin position="130"/>
        <end position="151"/>
    </location>
</feature>
<dbReference type="Proteomes" id="UP001055111">
    <property type="component" value="Unassembled WGS sequence"/>
</dbReference>
<comment type="subcellular location">
    <subcellularLocation>
        <location evidence="1">Membrane</location>
        <topology evidence="1">Multi-pass membrane protein</topology>
    </subcellularLocation>
</comment>
<feature type="transmembrane region" description="Helical" evidence="6">
    <location>
        <begin position="486"/>
        <end position="505"/>
    </location>
</feature>
<dbReference type="InterPro" id="IPR011701">
    <property type="entry name" value="MFS"/>
</dbReference>
<evidence type="ECO:0000259" key="7">
    <source>
        <dbReference type="PROSITE" id="PS50850"/>
    </source>
</evidence>
<dbReference type="PANTHER" id="PTHR23505">
    <property type="entry name" value="SPINSTER"/>
    <property type="match status" value="1"/>
</dbReference>
<dbReference type="Gene3D" id="1.20.1250.20">
    <property type="entry name" value="MFS general substrate transporter like domains"/>
    <property type="match status" value="1"/>
</dbReference>
<dbReference type="PANTHER" id="PTHR23505:SF79">
    <property type="entry name" value="PROTEIN SPINSTER"/>
    <property type="match status" value="1"/>
</dbReference>
<feature type="transmembrane region" description="Helical" evidence="6">
    <location>
        <begin position="417"/>
        <end position="442"/>
    </location>
</feature>
<feature type="domain" description="Major facilitator superfamily (MFS) profile" evidence="7">
    <location>
        <begin position="96"/>
        <end position="512"/>
    </location>
</feature>
<feature type="transmembrane region" description="Helical" evidence="6">
    <location>
        <begin position="318"/>
        <end position="339"/>
    </location>
</feature>
<keyword evidence="4 6" id="KW-1133">Transmembrane helix</keyword>
<dbReference type="GO" id="GO:0022857">
    <property type="term" value="F:transmembrane transporter activity"/>
    <property type="evidence" value="ECO:0007669"/>
    <property type="project" value="InterPro"/>
</dbReference>
<protein>
    <submittedName>
        <fullName evidence="8">MFS transporter</fullName>
    </submittedName>
</protein>
<feature type="transmembrane region" description="Helical" evidence="6">
    <location>
        <begin position="359"/>
        <end position="378"/>
    </location>
</feature>
<evidence type="ECO:0000256" key="6">
    <source>
        <dbReference type="SAM" id="Phobius"/>
    </source>
</evidence>
<dbReference type="InterPro" id="IPR036259">
    <property type="entry name" value="MFS_trans_sf"/>
</dbReference>
<dbReference type="PROSITE" id="PS50850">
    <property type="entry name" value="MFS"/>
    <property type="match status" value="1"/>
</dbReference>
<evidence type="ECO:0000256" key="4">
    <source>
        <dbReference type="ARBA" id="ARBA00022989"/>
    </source>
</evidence>
<accession>A0AA37IA81</accession>
<feature type="transmembrane region" description="Helical" evidence="6">
    <location>
        <begin position="454"/>
        <end position="474"/>
    </location>
</feature>
<feature type="transmembrane region" description="Helical" evidence="6">
    <location>
        <begin position="264"/>
        <end position="285"/>
    </location>
</feature>
<dbReference type="CDD" id="cd17328">
    <property type="entry name" value="MFS_spinster_like"/>
    <property type="match status" value="1"/>
</dbReference>
<name>A0AA37IA81_9BURK</name>
<evidence type="ECO:0000256" key="5">
    <source>
        <dbReference type="ARBA" id="ARBA00023136"/>
    </source>
</evidence>
<proteinExistence type="predicted"/>
<dbReference type="InterPro" id="IPR020846">
    <property type="entry name" value="MFS_dom"/>
</dbReference>
<dbReference type="InterPro" id="IPR044770">
    <property type="entry name" value="MFS_spinster-like"/>
</dbReference>
<feature type="transmembrane region" description="Helical" evidence="6">
    <location>
        <begin position="188"/>
        <end position="210"/>
    </location>
</feature>
<organism evidence="8 9">
    <name type="scientific">Caballeronia novacaledonica</name>
    <dbReference type="NCBI Taxonomy" id="1544861"/>
    <lineage>
        <taxon>Bacteria</taxon>
        <taxon>Pseudomonadati</taxon>
        <taxon>Pseudomonadota</taxon>
        <taxon>Betaproteobacteria</taxon>
        <taxon>Burkholderiales</taxon>
        <taxon>Burkholderiaceae</taxon>
        <taxon>Caballeronia</taxon>
    </lineage>
</organism>
<dbReference type="EMBL" id="BPUS01000003">
    <property type="protein sequence ID" value="GJH25044.1"/>
    <property type="molecule type" value="Genomic_DNA"/>
</dbReference>
<evidence type="ECO:0000256" key="1">
    <source>
        <dbReference type="ARBA" id="ARBA00004141"/>
    </source>
</evidence>
<reference evidence="8" key="1">
    <citation type="submission" date="2022-09" db="EMBL/GenBank/DDBJ databases">
        <title>Isolation and characterization of 3-chlorobenzoate degrading bacteria from soils in Shizuoka.</title>
        <authorList>
            <person name="Ifat A."/>
            <person name="Ogawa N."/>
            <person name="Kimbara K."/>
            <person name="Moriuchi R."/>
            <person name="Dohra H."/>
            <person name="Shintani M."/>
        </authorList>
    </citation>
    <scope>NUCLEOTIDE SEQUENCE</scope>
    <source>
        <strain evidence="8">19CS4-2</strain>
    </source>
</reference>
<keyword evidence="3 6" id="KW-0812">Transmembrane</keyword>
<feature type="transmembrane region" description="Helical" evidence="6">
    <location>
        <begin position="93"/>
        <end position="110"/>
    </location>
</feature>
<dbReference type="GO" id="GO:0016020">
    <property type="term" value="C:membrane"/>
    <property type="evidence" value="ECO:0007669"/>
    <property type="project" value="UniProtKB-SubCell"/>
</dbReference>
<sequence length="524" mass="56727">MDNTHGTSSKHRTNYLTLIRQTRFHPACRRSRHPSCLSNARHIALQNSRLLNALTGGEMRNAMNDMPSDAAGATAQTPLHLSRDHVIHDSGRAWYVLVMLTLAYSLAYIDRQLLNLLVEPIKRSLVISDTQLSLVQGVAFIAAYLAASPLFGRLVDVTNRRNLLLVSICLWCAFTALCGNADTYRGLFLARLGVGASEACVFPLALSMIADCFSAKKMPRAMSIFILGPMLGGGLSLVAGGFVIEFARAFHEHFPILTQFQTWQLAFVIIGLPGMLFALLVLLTVREPARSSVMSAREDERQFSTGASASYLWQRRGFYARILLGVGMLAIVVLGMPAWMPTYLIRTHGMPASLVGFRFGGLVVVFGIAGALTGPWVARQLEKRGYEDAPLRTAAISMIPMMLCCASIPFVPGTTGALAAAAGIVFFFSLPTGCMAAALQLVAPSRMRGTVGAIYSFVAQLVGFGAGPTLIALITDRVFQNPKMVGHSIAIVCAIASAIAAWLLITALPHYRRLLAEERAAQVR</sequence>
<evidence type="ECO:0000256" key="2">
    <source>
        <dbReference type="ARBA" id="ARBA00022448"/>
    </source>
</evidence>
<keyword evidence="2" id="KW-0813">Transport</keyword>
<keyword evidence="5 6" id="KW-0472">Membrane</keyword>
<gene>
    <name evidence="8" type="ORF">CBA19CS42_11030</name>
</gene>
<feature type="transmembrane region" description="Helical" evidence="6">
    <location>
        <begin position="163"/>
        <end position="182"/>
    </location>
</feature>
<evidence type="ECO:0000256" key="3">
    <source>
        <dbReference type="ARBA" id="ARBA00022692"/>
    </source>
</evidence>
<dbReference type="AlphaFoldDB" id="A0AA37IA81"/>
<dbReference type="Pfam" id="PF07690">
    <property type="entry name" value="MFS_1"/>
    <property type="match status" value="1"/>
</dbReference>